<evidence type="ECO:0000313" key="5">
    <source>
        <dbReference type="Proteomes" id="UP000051645"/>
    </source>
</evidence>
<accession>A0A0R2FJ50</accession>
<dbReference type="SUPFAM" id="SSF51430">
    <property type="entry name" value="NAD(P)-linked oxidoreductase"/>
    <property type="match status" value="1"/>
</dbReference>
<protein>
    <submittedName>
        <fullName evidence="3">Aldo-keto oxidoreductase</fullName>
    </submittedName>
</protein>
<evidence type="ECO:0000313" key="3">
    <source>
        <dbReference type="EMBL" id="KRN28687.1"/>
    </source>
</evidence>
<dbReference type="PANTHER" id="PTHR43625:SF77">
    <property type="entry name" value="ALDO-KETO REDUCTASE"/>
    <property type="match status" value="1"/>
</dbReference>
<evidence type="ECO:0000313" key="6">
    <source>
        <dbReference type="Proteomes" id="UP000051751"/>
    </source>
</evidence>
<gene>
    <name evidence="3" type="ORF">IV38_GL000891</name>
    <name evidence="4" type="ORF">IV40_GL000962</name>
</gene>
<dbReference type="STRING" id="81857.IV38_GL000891"/>
<dbReference type="Proteomes" id="UP000051645">
    <property type="component" value="Unassembled WGS sequence"/>
</dbReference>
<dbReference type="Gene3D" id="3.20.20.100">
    <property type="entry name" value="NADP-dependent oxidoreductase domain"/>
    <property type="match status" value="1"/>
</dbReference>
<dbReference type="Proteomes" id="UP000051751">
    <property type="component" value="Unassembled WGS sequence"/>
</dbReference>
<dbReference type="InterPro" id="IPR050791">
    <property type="entry name" value="Aldo-Keto_reductase"/>
</dbReference>
<feature type="domain" description="NADP-dependent oxidoreductase" evidence="2">
    <location>
        <begin position="19"/>
        <end position="314"/>
    </location>
</feature>
<dbReference type="PATRIC" id="fig|81857.3.peg.893"/>
<dbReference type="EMBL" id="JQAZ01000002">
    <property type="protein sequence ID" value="KRN32902.1"/>
    <property type="molecule type" value="Genomic_DNA"/>
</dbReference>
<organism evidence="3 6">
    <name type="scientific">Lactobacillus selangorensis</name>
    <dbReference type="NCBI Taxonomy" id="81857"/>
    <lineage>
        <taxon>Bacteria</taxon>
        <taxon>Bacillati</taxon>
        <taxon>Bacillota</taxon>
        <taxon>Bacilli</taxon>
        <taxon>Lactobacillales</taxon>
        <taxon>Lactobacillaceae</taxon>
        <taxon>Lactobacillus</taxon>
    </lineage>
</organism>
<dbReference type="GO" id="GO:0016491">
    <property type="term" value="F:oxidoreductase activity"/>
    <property type="evidence" value="ECO:0007669"/>
    <property type="project" value="UniProtKB-KW"/>
</dbReference>
<sequence length="325" mass="36273">MEVISMKKRVLGNKLKVSEIGLGLMGMDHAYGEPLDRQKAVNLIQKSLDLGGNFFDTAVIYGEGNEKVLGEAVKDRRDQAVIATKFGITGQKFVNGQPELILDSRPDSIRKQVDESLTRLQTDHIDLYYQHRVDPNVEPEAVADVMNELIKAGKIRYWGLSNAPVDYIRRANAVSPVTALENQYSMVYREPEKEIFALCEELGIGFVAYSPLGNGFLSGKYSQQTKYDKSDVRQSMGRFSPEAMAKNQAVLDLLAEIAASKGATSAQIVLAWELAQRDFIVPIPGTTKEKRLIENYGAAEIVLTKDEEKRINDALNQMTIDESYF</sequence>
<keyword evidence="5" id="KW-1185">Reference proteome</keyword>
<dbReference type="Pfam" id="PF00248">
    <property type="entry name" value="Aldo_ket_red"/>
    <property type="match status" value="1"/>
</dbReference>
<name>A0A0R2FJ50_9LACO</name>
<dbReference type="CDD" id="cd19078">
    <property type="entry name" value="AKR_AKR13C1_2"/>
    <property type="match status" value="1"/>
</dbReference>
<proteinExistence type="predicted"/>
<dbReference type="AlphaFoldDB" id="A0A0R2FJ50"/>
<dbReference type="EMBL" id="JQAT01000002">
    <property type="protein sequence ID" value="KRN28687.1"/>
    <property type="molecule type" value="Genomic_DNA"/>
</dbReference>
<evidence type="ECO:0000256" key="1">
    <source>
        <dbReference type="ARBA" id="ARBA00023002"/>
    </source>
</evidence>
<dbReference type="InterPro" id="IPR036812">
    <property type="entry name" value="NAD(P)_OxRdtase_dom_sf"/>
</dbReference>
<dbReference type="InterPro" id="IPR023210">
    <property type="entry name" value="NADP_OxRdtase_dom"/>
</dbReference>
<evidence type="ECO:0000259" key="2">
    <source>
        <dbReference type="Pfam" id="PF00248"/>
    </source>
</evidence>
<evidence type="ECO:0000313" key="4">
    <source>
        <dbReference type="EMBL" id="KRN32902.1"/>
    </source>
</evidence>
<dbReference type="PANTHER" id="PTHR43625">
    <property type="entry name" value="AFLATOXIN B1 ALDEHYDE REDUCTASE"/>
    <property type="match status" value="1"/>
</dbReference>
<keyword evidence="1" id="KW-0560">Oxidoreductase</keyword>
<dbReference type="GO" id="GO:0005737">
    <property type="term" value="C:cytoplasm"/>
    <property type="evidence" value="ECO:0007669"/>
    <property type="project" value="TreeGrafter"/>
</dbReference>
<comment type="caution">
    <text evidence="3">The sequence shown here is derived from an EMBL/GenBank/DDBJ whole genome shotgun (WGS) entry which is preliminary data.</text>
</comment>
<reference evidence="5 6" key="1">
    <citation type="journal article" date="2015" name="Genome Announc.">
        <title>Expanding the biotechnology potential of lactobacilli through comparative genomics of 213 strains and associated genera.</title>
        <authorList>
            <person name="Sun Z."/>
            <person name="Harris H.M."/>
            <person name="McCann A."/>
            <person name="Guo C."/>
            <person name="Argimon S."/>
            <person name="Zhang W."/>
            <person name="Yang X."/>
            <person name="Jeffery I.B."/>
            <person name="Cooney J.C."/>
            <person name="Kagawa T.F."/>
            <person name="Liu W."/>
            <person name="Song Y."/>
            <person name="Salvetti E."/>
            <person name="Wrobel A."/>
            <person name="Rasinkangas P."/>
            <person name="Parkhill J."/>
            <person name="Rea M.C."/>
            <person name="O'Sullivan O."/>
            <person name="Ritari J."/>
            <person name="Douillard F.P."/>
            <person name="Paul Ross R."/>
            <person name="Yang R."/>
            <person name="Briner A.E."/>
            <person name="Felis G.E."/>
            <person name="de Vos W.M."/>
            <person name="Barrangou R."/>
            <person name="Klaenhammer T.R."/>
            <person name="Caufield P.W."/>
            <person name="Cui Y."/>
            <person name="Zhang H."/>
            <person name="O'Toole P.W."/>
        </authorList>
    </citation>
    <scope>NUCLEOTIDE SEQUENCE [LARGE SCALE GENOMIC DNA]</scope>
    <source>
        <strain evidence="3 6">ATCC BAA-66</strain>
        <strain evidence="4 5">DSM 13344</strain>
    </source>
</reference>